<feature type="transmembrane region" description="Helical" evidence="5">
    <location>
        <begin position="313"/>
        <end position="336"/>
    </location>
</feature>
<dbReference type="AlphaFoldDB" id="A0A9W8L9N4"/>
<sequence length="461" mass="52079">MSFTRALVLRKFTPGPEDPSEMLSEGSAIIKSRDWLFNLAMRSAGGLSGLMFVFLAAVFFWRRPLVDRVSLRLIALISLFDLLHCILQTMPKEQDVTRKRWGFFFIDFFSYGSIYLSSSIAFNLQMVFLRKSRTPLPRYVEYLYYIVPLTVCLLHFAPQYIYAATRGWTMNGQDIASRTPEFLLLACLGILFIPYVFVLYNIITSLLVMYSLYTKQKAITRVLNSVSRETHGLLSGSNPSTAHDTLSASASSASISVSPKERQQLKLARRVYKISIRIALYPLAPTVGLVLMSIFYLRQYFVTMTYKSDVHTFVWLTTMSFFVLPVIAFINFVIFLTDPAVLKVISEVRRSIRIKMGRTDNFKSSDSRSRSPGRVVSKKASITISESGALSETMQVDSSSLISTYDLEKTNSYQSDGLFDTPGALEESRPFVSAIDGLQDDAVMRRVRASGDGESDYQDLL</sequence>
<dbReference type="Proteomes" id="UP001140011">
    <property type="component" value="Unassembled WGS sequence"/>
</dbReference>
<evidence type="ECO:0008006" key="8">
    <source>
        <dbReference type="Google" id="ProtNLM"/>
    </source>
</evidence>
<protein>
    <recommendedName>
        <fullName evidence="8">G protein-coupled receptor</fullName>
    </recommendedName>
</protein>
<evidence type="ECO:0000313" key="6">
    <source>
        <dbReference type="EMBL" id="KAJ2749991.1"/>
    </source>
</evidence>
<feature type="transmembrane region" description="Helical" evidence="5">
    <location>
        <begin position="278"/>
        <end position="301"/>
    </location>
</feature>
<dbReference type="PANTHER" id="PTHR23112">
    <property type="entry name" value="G PROTEIN-COUPLED RECEPTOR 157-RELATED"/>
    <property type="match status" value="1"/>
</dbReference>
<dbReference type="GO" id="GO:0007189">
    <property type="term" value="P:adenylate cyclase-activating G protein-coupled receptor signaling pathway"/>
    <property type="evidence" value="ECO:0007669"/>
    <property type="project" value="TreeGrafter"/>
</dbReference>
<evidence type="ECO:0000256" key="4">
    <source>
        <dbReference type="ARBA" id="ARBA00023136"/>
    </source>
</evidence>
<dbReference type="EMBL" id="JANBUH010000653">
    <property type="protein sequence ID" value="KAJ2749991.1"/>
    <property type="molecule type" value="Genomic_DNA"/>
</dbReference>
<evidence type="ECO:0000256" key="3">
    <source>
        <dbReference type="ARBA" id="ARBA00022989"/>
    </source>
</evidence>
<comment type="subcellular location">
    <subcellularLocation>
        <location evidence="1">Membrane</location>
        <topology evidence="1">Multi-pass membrane protein</topology>
    </subcellularLocation>
</comment>
<evidence type="ECO:0000256" key="5">
    <source>
        <dbReference type="SAM" id="Phobius"/>
    </source>
</evidence>
<proteinExistence type="predicted"/>
<keyword evidence="7" id="KW-1185">Reference proteome</keyword>
<feature type="transmembrane region" description="Helical" evidence="5">
    <location>
        <begin position="73"/>
        <end position="90"/>
    </location>
</feature>
<keyword evidence="3 5" id="KW-1133">Transmembrane helix</keyword>
<dbReference type="GO" id="GO:0004930">
    <property type="term" value="F:G protein-coupled receptor activity"/>
    <property type="evidence" value="ECO:0007669"/>
    <property type="project" value="TreeGrafter"/>
</dbReference>
<name>A0A9W8L9N4_9FUNG</name>
<accession>A0A9W8L9N4</accession>
<keyword evidence="4 5" id="KW-0472">Membrane</keyword>
<feature type="transmembrane region" description="Helical" evidence="5">
    <location>
        <begin position="142"/>
        <end position="162"/>
    </location>
</feature>
<gene>
    <name evidence="6" type="ORF">GGI19_005356</name>
</gene>
<organism evidence="6 7">
    <name type="scientific">Coemansia pectinata</name>
    <dbReference type="NCBI Taxonomy" id="1052879"/>
    <lineage>
        <taxon>Eukaryota</taxon>
        <taxon>Fungi</taxon>
        <taxon>Fungi incertae sedis</taxon>
        <taxon>Zoopagomycota</taxon>
        <taxon>Kickxellomycotina</taxon>
        <taxon>Kickxellomycetes</taxon>
        <taxon>Kickxellales</taxon>
        <taxon>Kickxellaceae</taxon>
        <taxon>Coemansia</taxon>
    </lineage>
</organism>
<dbReference type="PANTHER" id="PTHR23112:SF0">
    <property type="entry name" value="TRANSMEMBRANE PROTEIN 116"/>
    <property type="match status" value="1"/>
</dbReference>
<evidence type="ECO:0000256" key="1">
    <source>
        <dbReference type="ARBA" id="ARBA00004141"/>
    </source>
</evidence>
<reference evidence="6" key="1">
    <citation type="submission" date="2022-07" db="EMBL/GenBank/DDBJ databases">
        <title>Phylogenomic reconstructions and comparative analyses of Kickxellomycotina fungi.</title>
        <authorList>
            <person name="Reynolds N.K."/>
            <person name="Stajich J.E."/>
            <person name="Barry K."/>
            <person name="Grigoriev I.V."/>
            <person name="Crous P."/>
            <person name="Smith M.E."/>
        </authorList>
    </citation>
    <scope>NUCLEOTIDE SEQUENCE</scope>
    <source>
        <strain evidence="6">BCRC 34297</strain>
    </source>
</reference>
<dbReference type="OrthoDB" id="5565876at2759"/>
<feature type="transmembrane region" description="Helical" evidence="5">
    <location>
        <begin position="182"/>
        <end position="213"/>
    </location>
</feature>
<evidence type="ECO:0000313" key="7">
    <source>
        <dbReference type="Proteomes" id="UP001140011"/>
    </source>
</evidence>
<keyword evidence="2 5" id="KW-0812">Transmembrane</keyword>
<feature type="transmembrane region" description="Helical" evidence="5">
    <location>
        <begin position="39"/>
        <end position="61"/>
    </location>
</feature>
<feature type="transmembrane region" description="Helical" evidence="5">
    <location>
        <begin position="102"/>
        <end position="122"/>
    </location>
</feature>
<dbReference type="GO" id="GO:0005886">
    <property type="term" value="C:plasma membrane"/>
    <property type="evidence" value="ECO:0007669"/>
    <property type="project" value="TreeGrafter"/>
</dbReference>
<evidence type="ECO:0000256" key="2">
    <source>
        <dbReference type="ARBA" id="ARBA00022692"/>
    </source>
</evidence>
<comment type="caution">
    <text evidence="6">The sequence shown here is derived from an EMBL/GenBank/DDBJ whole genome shotgun (WGS) entry which is preliminary data.</text>
</comment>